<dbReference type="PANTHER" id="PTHR45436:SF8">
    <property type="entry name" value="HISTIDINE KINASE"/>
    <property type="match status" value="1"/>
</dbReference>
<evidence type="ECO:0000313" key="15">
    <source>
        <dbReference type="Proteomes" id="UP000583556"/>
    </source>
</evidence>
<evidence type="ECO:0000256" key="5">
    <source>
        <dbReference type="ARBA" id="ARBA00022679"/>
    </source>
</evidence>
<evidence type="ECO:0000256" key="7">
    <source>
        <dbReference type="ARBA" id="ARBA00022777"/>
    </source>
</evidence>
<dbReference type="AlphaFoldDB" id="A0A7Y0GBH2"/>
<dbReference type="InterPro" id="IPR004358">
    <property type="entry name" value="Sig_transdc_His_kin-like_C"/>
</dbReference>
<gene>
    <name evidence="14" type="ORF">HHL27_15955</name>
</gene>
<reference evidence="14 15" key="1">
    <citation type="submission" date="2020-04" db="EMBL/GenBank/DDBJ databases">
        <title>Novosphingobium sp. TW-4 isolated from soil.</title>
        <authorList>
            <person name="Dahal R.H."/>
            <person name="Chaudhary D.K."/>
        </authorList>
    </citation>
    <scope>NUCLEOTIDE SEQUENCE [LARGE SCALE GENOMIC DNA]</scope>
    <source>
        <strain evidence="14 15">TW-4</strain>
    </source>
</reference>
<dbReference type="InterPro" id="IPR005467">
    <property type="entry name" value="His_kinase_dom"/>
</dbReference>
<dbReference type="Pfam" id="PF02518">
    <property type="entry name" value="HATPase_c"/>
    <property type="match status" value="1"/>
</dbReference>
<evidence type="ECO:0000256" key="3">
    <source>
        <dbReference type="ARBA" id="ARBA00012438"/>
    </source>
</evidence>
<feature type="domain" description="HAMP" evidence="13">
    <location>
        <begin position="171"/>
        <end position="224"/>
    </location>
</feature>
<dbReference type="PROSITE" id="PS50885">
    <property type="entry name" value="HAMP"/>
    <property type="match status" value="1"/>
</dbReference>
<dbReference type="GO" id="GO:0005886">
    <property type="term" value="C:plasma membrane"/>
    <property type="evidence" value="ECO:0007669"/>
    <property type="project" value="TreeGrafter"/>
</dbReference>
<keyword evidence="8 11" id="KW-1133">Transmembrane helix</keyword>
<evidence type="ECO:0000313" key="14">
    <source>
        <dbReference type="EMBL" id="NML95168.1"/>
    </source>
</evidence>
<accession>A0A7Y0GBH2</accession>
<keyword evidence="15" id="KW-1185">Reference proteome</keyword>
<dbReference type="CDD" id="cd00075">
    <property type="entry name" value="HATPase"/>
    <property type="match status" value="1"/>
</dbReference>
<dbReference type="Gene3D" id="6.10.340.10">
    <property type="match status" value="1"/>
</dbReference>
<dbReference type="InterPro" id="IPR003594">
    <property type="entry name" value="HATPase_dom"/>
</dbReference>
<dbReference type="InterPro" id="IPR003660">
    <property type="entry name" value="HAMP_dom"/>
</dbReference>
<evidence type="ECO:0000256" key="2">
    <source>
        <dbReference type="ARBA" id="ARBA00004370"/>
    </source>
</evidence>
<feature type="domain" description="Histidine kinase" evidence="12">
    <location>
        <begin position="232"/>
        <end position="446"/>
    </location>
</feature>
<dbReference type="SMART" id="SM00388">
    <property type="entry name" value="HisKA"/>
    <property type="match status" value="1"/>
</dbReference>
<dbReference type="PROSITE" id="PS50109">
    <property type="entry name" value="HIS_KIN"/>
    <property type="match status" value="1"/>
</dbReference>
<evidence type="ECO:0000256" key="10">
    <source>
        <dbReference type="ARBA" id="ARBA00023136"/>
    </source>
</evidence>
<dbReference type="SUPFAM" id="SSF55874">
    <property type="entry name" value="ATPase domain of HSP90 chaperone/DNA topoisomerase II/histidine kinase"/>
    <property type="match status" value="1"/>
</dbReference>
<keyword evidence="4" id="KW-0597">Phosphoprotein</keyword>
<evidence type="ECO:0000256" key="8">
    <source>
        <dbReference type="ARBA" id="ARBA00022989"/>
    </source>
</evidence>
<dbReference type="CDD" id="cd00082">
    <property type="entry name" value="HisKA"/>
    <property type="match status" value="1"/>
</dbReference>
<evidence type="ECO:0000259" key="13">
    <source>
        <dbReference type="PROSITE" id="PS50885"/>
    </source>
</evidence>
<keyword evidence="7 14" id="KW-0418">Kinase</keyword>
<keyword evidence="5" id="KW-0808">Transferase</keyword>
<evidence type="ECO:0000259" key="12">
    <source>
        <dbReference type="PROSITE" id="PS50109"/>
    </source>
</evidence>
<name>A0A7Y0GBH2_9SPHN</name>
<protein>
    <recommendedName>
        <fullName evidence="3">histidine kinase</fullName>
        <ecNumber evidence="3">2.7.13.3</ecNumber>
    </recommendedName>
</protein>
<keyword evidence="10 11" id="KW-0472">Membrane</keyword>
<dbReference type="EMBL" id="JABBGM010000008">
    <property type="protein sequence ID" value="NML95168.1"/>
    <property type="molecule type" value="Genomic_DNA"/>
</dbReference>
<dbReference type="GO" id="GO:0000155">
    <property type="term" value="F:phosphorelay sensor kinase activity"/>
    <property type="evidence" value="ECO:0007669"/>
    <property type="project" value="InterPro"/>
</dbReference>
<dbReference type="SUPFAM" id="SSF47384">
    <property type="entry name" value="Homodimeric domain of signal transducing histidine kinase"/>
    <property type="match status" value="1"/>
</dbReference>
<feature type="transmembrane region" description="Helical" evidence="11">
    <location>
        <begin position="145"/>
        <end position="173"/>
    </location>
</feature>
<dbReference type="Proteomes" id="UP000583556">
    <property type="component" value="Unassembled WGS sequence"/>
</dbReference>
<keyword evidence="9" id="KW-0902">Two-component regulatory system</keyword>
<keyword evidence="6 11" id="KW-0812">Transmembrane</keyword>
<dbReference type="SMART" id="SM00387">
    <property type="entry name" value="HATPase_c"/>
    <property type="match status" value="1"/>
</dbReference>
<dbReference type="InterPro" id="IPR003661">
    <property type="entry name" value="HisK_dim/P_dom"/>
</dbReference>
<dbReference type="InterPro" id="IPR036097">
    <property type="entry name" value="HisK_dim/P_sf"/>
</dbReference>
<evidence type="ECO:0000256" key="1">
    <source>
        <dbReference type="ARBA" id="ARBA00000085"/>
    </source>
</evidence>
<proteinExistence type="predicted"/>
<evidence type="ECO:0000256" key="11">
    <source>
        <dbReference type="SAM" id="Phobius"/>
    </source>
</evidence>
<dbReference type="EC" id="2.7.13.3" evidence="3"/>
<evidence type="ECO:0000256" key="6">
    <source>
        <dbReference type="ARBA" id="ARBA00022692"/>
    </source>
</evidence>
<dbReference type="Gene3D" id="3.30.565.10">
    <property type="entry name" value="Histidine kinase-like ATPase, C-terminal domain"/>
    <property type="match status" value="1"/>
</dbReference>
<comment type="caution">
    <text evidence="14">The sequence shown here is derived from an EMBL/GenBank/DDBJ whole genome shotgun (WGS) entry which is preliminary data.</text>
</comment>
<dbReference type="InterPro" id="IPR050428">
    <property type="entry name" value="TCS_sensor_his_kinase"/>
</dbReference>
<organism evidence="14 15">
    <name type="scientific">Novosphingobium olei</name>
    <dbReference type="NCBI Taxonomy" id="2728851"/>
    <lineage>
        <taxon>Bacteria</taxon>
        <taxon>Pseudomonadati</taxon>
        <taxon>Pseudomonadota</taxon>
        <taxon>Alphaproteobacteria</taxon>
        <taxon>Sphingomonadales</taxon>
        <taxon>Sphingomonadaceae</taxon>
        <taxon>Novosphingobium</taxon>
    </lineage>
</organism>
<comment type="catalytic activity">
    <reaction evidence="1">
        <text>ATP + protein L-histidine = ADP + protein N-phospho-L-histidine.</text>
        <dbReference type="EC" id="2.7.13.3"/>
    </reaction>
</comment>
<evidence type="ECO:0000256" key="9">
    <source>
        <dbReference type="ARBA" id="ARBA00023012"/>
    </source>
</evidence>
<dbReference type="PRINTS" id="PR00344">
    <property type="entry name" value="BCTRLSENSOR"/>
</dbReference>
<dbReference type="InterPro" id="IPR036890">
    <property type="entry name" value="HATPase_C_sf"/>
</dbReference>
<evidence type="ECO:0000256" key="4">
    <source>
        <dbReference type="ARBA" id="ARBA00022553"/>
    </source>
</evidence>
<sequence length="446" mass="46595">MVRLVGAVFVLQLFSNAAAIFFLRTQLVEVIQADRVRQVVDVRDDLLAAYYDGGRGELADFILARRGSAADPTVFVALTGGQGAPVLSNLGALPKVPVGPRPVRVKVIHGVGLPPTDGVALAGKLPDGETLIVGVGSNSDRRFDLAFATAIGVTTAVAIALATLSAALLGLVISHRTHEIAETAAELASGNFGARLPSGEAGDGFDHLRGQINLMAERIDQLVSQLAAVSGALAHDLRSPVTRLTAAIERAGTLVDEPQAIEALEAARADADGLRTMLETALELSRLEGGAVTDRRVPLDLAQVAEDLVELYEPLAEQEGVTLVAQLQPASVVADREMVSRALSNLIDNAMKYGGRHIVVRTRRDGARGEIAVIDDGPGIATEDRARVVERFVRLDNARTRPGGGLGLAMVAAVARLHGGELLLGEGDVAGEDGAHGLSATLSLPR</sequence>
<dbReference type="PANTHER" id="PTHR45436">
    <property type="entry name" value="SENSOR HISTIDINE KINASE YKOH"/>
    <property type="match status" value="1"/>
</dbReference>
<comment type="subcellular location">
    <subcellularLocation>
        <location evidence="2">Membrane</location>
    </subcellularLocation>
</comment>